<dbReference type="OrthoDB" id="5918473at2"/>
<dbReference type="Proteomes" id="UP000309488">
    <property type="component" value="Unassembled WGS sequence"/>
</dbReference>
<evidence type="ECO:0000313" key="1">
    <source>
        <dbReference type="EMBL" id="TKC10693.1"/>
    </source>
</evidence>
<gene>
    <name evidence="1" type="ORF">FA048_10995</name>
</gene>
<comment type="caution">
    <text evidence="1">The sequence shown here is derived from an EMBL/GenBank/DDBJ whole genome shotgun (WGS) entry which is preliminary data.</text>
</comment>
<keyword evidence="2" id="KW-1185">Reference proteome</keyword>
<name>A0A4U1CSH6_9SPHI</name>
<evidence type="ECO:0000313" key="2">
    <source>
        <dbReference type="Proteomes" id="UP000309488"/>
    </source>
</evidence>
<proteinExistence type="predicted"/>
<reference evidence="1 2" key="1">
    <citation type="submission" date="2019-04" db="EMBL/GenBank/DDBJ databases">
        <title>Pedobacter sp. RP-3-22 sp. nov., isolated from Arctic soil.</title>
        <authorList>
            <person name="Dahal R.H."/>
            <person name="Kim D.-U."/>
        </authorList>
    </citation>
    <scope>NUCLEOTIDE SEQUENCE [LARGE SCALE GENOMIC DNA]</scope>
    <source>
        <strain evidence="1 2">RP-3-22</strain>
    </source>
</reference>
<dbReference type="EMBL" id="SWBR01000002">
    <property type="protein sequence ID" value="TKC10693.1"/>
    <property type="molecule type" value="Genomic_DNA"/>
</dbReference>
<organism evidence="1 2">
    <name type="scientific">Pedobacter polaris</name>
    <dbReference type="NCBI Taxonomy" id="2571273"/>
    <lineage>
        <taxon>Bacteria</taxon>
        <taxon>Pseudomonadati</taxon>
        <taxon>Bacteroidota</taxon>
        <taxon>Sphingobacteriia</taxon>
        <taxon>Sphingobacteriales</taxon>
        <taxon>Sphingobacteriaceae</taxon>
        <taxon>Pedobacter</taxon>
    </lineage>
</organism>
<protein>
    <submittedName>
        <fullName evidence="1">Uncharacterized protein</fullName>
    </submittedName>
</protein>
<dbReference type="AlphaFoldDB" id="A0A4U1CSH6"/>
<dbReference type="RefSeq" id="WP_136840771.1">
    <property type="nucleotide sequence ID" value="NZ_SWBR01000002.1"/>
</dbReference>
<accession>A0A4U1CSH6</accession>
<sequence>MRYINTSILVIDANWIATAKKDKYSPLWSSLKTAFESLVGKKCWYNESINDGTSNPIDHFRPKAAQVKKFTSKYATLDPAIWSQLFNTSQTGYPFLEFDDTNYRYACGFANSAHYRESIDGITRGKWDFFPIRSTSAIATTKAAITTEEIALLDPCDKNDPEYLCFNELGGIDASDGILTYSWEYCRVKVSIEVYNLMYSVISQKRLEKWVASEREIELLTVLFNRSNKTPLEQQTFDHLFINLITSLQKRSEYSAVVIDCIKNYIKRKDAIVYKWLHTEIPSDLLKK</sequence>